<sequence length="240" mass="27830">MAYIGSANFSDESKNNNECGVLIKDERIITEINSVFVQMQIDEAIPYYSSEYTKVFVMIANLLTQAEIYYEDYYWSFFEDSGHPHHGIGDVYRGFNADLSPILVEKIESFSYEIEEVISDLNDTGVYEDIFGELDLSICEEIRDCFSVNSELEVFSRFDVQDKTEELFQEYQLNGDYENIDEYAQMACDDANQIQFDLIDEIYQTSLDGMSVLKRLNEFLSNLLKELEDKKKVNKAVDNT</sequence>
<dbReference type="SUPFAM" id="SSF56024">
    <property type="entry name" value="Phospholipase D/nuclease"/>
    <property type="match status" value="1"/>
</dbReference>
<organism evidence="1 2">
    <name type="scientific">Clostridium beijerinckii</name>
    <name type="common">Clostridium MP</name>
    <dbReference type="NCBI Taxonomy" id="1520"/>
    <lineage>
        <taxon>Bacteria</taxon>
        <taxon>Bacillati</taxon>
        <taxon>Bacillota</taxon>
        <taxon>Clostridia</taxon>
        <taxon>Eubacteriales</taxon>
        <taxon>Clostridiaceae</taxon>
        <taxon>Clostridium</taxon>
    </lineage>
</organism>
<evidence type="ECO:0000313" key="2">
    <source>
        <dbReference type="Proteomes" id="UP000822184"/>
    </source>
</evidence>
<protein>
    <recommendedName>
        <fullName evidence="3">PLD phosphodiesterase domain-containing protein</fullName>
    </recommendedName>
</protein>
<evidence type="ECO:0008006" key="3">
    <source>
        <dbReference type="Google" id="ProtNLM"/>
    </source>
</evidence>
<dbReference type="Proteomes" id="UP000822184">
    <property type="component" value="Unassembled WGS sequence"/>
</dbReference>
<comment type="caution">
    <text evidence="1">The sequence shown here is derived from an EMBL/GenBank/DDBJ whole genome shotgun (WGS) entry which is preliminary data.</text>
</comment>
<gene>
    <name evidence="1" type="ORF">BCD95_002386</name>
</gene>
<proteinExistence type="predicted"/>
<accession>A0AAE5H4Y6</accession>
<dbReference type="EMBL" id="JABTDW010000001">
    <property type="protein sequence ID" value="NSB14127.1"/>
    <property type="molecule type" value="Genomic_DNA"/>
</dbReference>
<reference evidence="1" key="1">
    <citation type="submission" date="2020-06" db="EMBL/GenBank/DDBJ databases">
        <title>Genomic insights into acetone-butanol-ethanol (ABE) fermentation by sequencing solventogenic clostridia strains.</title>
        <authorList>
            <person name="Brown S."/>
        </authorList>
    </citation>
    <scope>NUCLEOTIDE SEQUENCE</scope>
    <source>
        <strain evidence="1">DJ123</strain>
    </source>
</reference>
<evidence type="ECO:0000313" key="1">
    <source>
        <dbReference type="EMBL" id="NSB14127.1"/>
    </source>
</evidence>
<name>A0AAE5H4Y6_CLOBE</name>
<dbReference type="AlphaFoldDB" id="A0AAE5H4Y6"/>